<comment type="caution">
    <text evidence="1">The sequence shown here is derived from an EMBL/GenBank/DDBJ whole genome shotgun (WGS) entry which is preliminary data.</text>
</comment>
<protein>
    <submittedName>
        <fullName evidence="1">Uncharacterized protein</fullName>
    </submittedName>
</protein>
<name>A0A1G2S894_9BACT</name>
<dbReference type="STRING" id="1802723.A2675_02355"/>
<gene>
    <name evidence="1" type="ORF">A2675_02355</name>
</gene>
<organism evidence="1 2">
    <name type="scientific">Candidatus Yonathbacteria bacterium RIFCSPHIGHO2_01_FULL_51_10</name>
    <dbReference type="NCBI Taxonomy" id="1802723"/>
    <lineage>
        <taxon>Bacteria</taxon>
        <taxon>Candidatus Yonathiibacteriota</taxon>
    </lineage>
</organism>
<evidence type="ECO:0000313" key="2">
    <source>
        <dbReference type="Proteomes" id="UP000176997"/>
    </source>
</evidence>
<dbReference type="EMBL" id="MHUS01000016">
    <property type="protein sequence ID" value="OHA80909.1"/>
    <property type="molecule type" value="Genomic_DNA"/>
</dbReference>
<proteinExistence type="predicted"/>
<accession>A0A1G2S894</accession>
<dbReference type="AlphaFoldDB" id="A0A1G2S894"/>
<sequence length="100" mass="11179">MLNQQVLRINVKGKQLSVLARRELQKENSRCFNCEGHAAKIKLVIEQAYDNEGEILGSKLDELRPALTDQLTGHRFARPVCGSPRCYNSFLAILPLTVAA</sequence>
<reference evidence="1 2" key="1">
    <citation type="journal article" date="2016" name="Nat. Commun.">
        <title>Thousands of microbial genomes shed light on interconnected biogeochemical processes in an aquifer system.</title>
        <authorList>
            <person name="Anantharaman K."/>
            <person name="Brown C.T."/>
            <person name="Hug L.A."/>
            <person name="Sharon I."/>
            <person name="Castelle C.J."/>
            <person name="Probst A.J."/>
            <person name="Thomas B.C."/>
            <person name="Singh A."/>
            <person name="Wilkins M.J."/>
            <person name="Karaoz U."/>
            <person name="Brodie E.L."/>
            <person name="Williams K.H."/>
            <person name="Hubbard S.S."/>
            <person name="Banfield J.F."/>
        </authorList>
    </citation>
    <scope>NUCLEOTIDE SEQUENCE [LARGE SCALE GENOMIC DNA]</scope>
</reference>
<evidence type="ECO:0000313" key="1">
    <source>
        <dbReference type="EMBL" id="OHA80909.1"/>
    </source>
</evidence>
<dbReference type="Proteomes" id="UP000176997">
    <property type="component" value="Unassembled WGS sequence"/>
</dbReference>